<dbReference type="InterPro" id="IPR029026">
    <property type="entry name" value="tRNA_m1G_MTases_N"/>
</dbReference>
<comment type="caution">
    <text evidence="15">The sequence shown here is derived from an EMBL/GenBank/DDBJ whole genome shotgun (WGS) entry which is preliminary data.</text>
</comment>
<dbReference type="GO" id="GO:0005737">
    <property type="term" value="C:cytoplasm"/>
    <property type="evidence" value="ECO:0007669"/>
    <property type="project" value="UniProtKB-SubCell"/>
</dbReference>
<evidence type="ECO:0000256" key="10">
    <source>
        <dbReference type="ARBA" id="ARBA00025699"/>
    </source>
</evidence>
<evidence type="ECO:0000256" key="12">
    <source>
        <dbReference type="PIRNR" id="PIRNR015601"/>
    </source>
</evidence>
<dbReference type="Pfam" id="PF20260">
    <property type="entry name" value="PUA_4"/>
    <property type="match status" value="1"/>
</dbReference>
<keyword evidence="9 12" id="KW-0949">S-adenosyl-L-methionine</keyword>
<keyword evidence="5 12" id="KW-0963">Cytoplasm</keyword>
<dbReference type="SUPFAM" id="SSF75217">
    <property type="entry name" value="alpha/beta knot"/>
    <property type="match status" value="1"/>
</dbReference>
<name>A0A7Y3RJ11_9PROT</name>
<evidence type="ECO:0000256" key="11">
    <source>
        <dbReference type="ARBA" id="ARBA00047944"/>
    </source>
</evidence>
<evidence type="ECO:0000256" key="3">
    <source>
        <dbReference type="ARBA" id="ARBA00012328"/>
    </source>
</evidence>
<dbReference type="CDD" id="cd18084">
    <property type="entry name" value="RsmE-like"/>
    <property type="match status" value="1"/>
</dbReference>
<dbReference type="SUPFAM" id="SSF88697">
    <property type="entry name" value="PUA domain-like"/>
    <property type="match status" value="1"/>
</dbReference>
<protein>
    <recommendedName>
        <fullName evidence="4 12">Ribosomal RNA small subunit methyltransferase E</fullName>
        <ecNumber evidence="3 12">2.1.1.193</ecNumber>
    </recommendedName>
</protein>
<evidence type="ECO:0000256" key="5">
    <source>
        <dbReference type="ARBA" id="ARBA00022490"/>
    </source>
</evidence>
<dbReference type="AlphaFoldDB" id="A0A7Y3RJ11"/>
<dbReference type="InterPro" id="IPR006700">
    <property type="entry name" value="RsmE"/>
</dbReference>
<dbReference type="PANTHER" id="PTHR30027">
    <property type="entry name" value="RIBOSOMAL RNA SMALL SUBUNIT METHYLTRANSFERASE E"/>
    <property type="match status" value="1"/>
</dbReference>
<comment type="function">
    <text evidence="10 12">Specifically methylates the N3 position of the uracil ring of uridine 1498 (m3U1498) in 16S rRNA. Acts on the fully assembled 30S ribosomal subunit.</text>
</comment>
<dbReference type="Gene3D" id="2.40.240.20">
    <property type="entry name" value="Hypothetical PUA domain-like, domain 1"/>
    <property type="match status" value="1"/>
</dbReference>
<comment type="catalytic activity">
    <reaction evidence="11 12">
        <text>uridine(1498) in 16S rRNA + S-adenosyl-L-methionine = N(3)-methyluridine(1498) in 16S rRNA + S-adenosyl-L-homocysteine + H(+)</text>
        <dbReference type="Rhea" id="RHEA:42920"/>
        <dbReference type="Rhea" id="RHEA-COMP:10283"/>
        <dbReference type="Rhea" id="RHEA-COMP:10284"/>
        <dbReference type="ChEBI" id="CHEBI:15378"/>
        <dbReference type="ChEBI" id="CHEBI:57856"/>
        <dbReference type="ChEBI" id="CHEBI:59789"/>
        <dbReference type="ChEBI" id="CHEBI:65315"/>
        <dbReference type="ChEBI" id="CHEBI:74502"/>
        <dbReference type="EC" id="2.1.1.193"/>
    </reaction>
</comment>
<feature type="domain" description="Ribosomal RNA small subunit methyltransferase E PUA-like" evidence="14">
    <location>
        <begin position="14"/>
        <end position="59"/>
    </location>
</feature>
<dbReference type="InterPro" id="IPR046886">
    <property type="entry name" value="RsmE_MTase_dom"/>
</dbReference>
<dbReference type="PANTHER" id="PTHR30027:SF3">
    <property type="entry name" value="16S RRNA (URACIL(1498)-N(3))-METHYLTRANSFERASE"/>
    <property type="match status" value="1"/>
</dbReference>
<dbReference type="NCBIfam" id="TIGR00046">
    <property type="entry name" value="RsmE family RNA methyltransferase"/>
    <property type="match status" value="1"/>
</dbReference>
<dbReference type="InterPro" id="IPR029028">
    <property type="entry name" value="Alpha/beta_knot_MTases"/>
</dbReference>
<dbReference type="Pfam" id="PF04452">
    <property type="entry name" value="Methyltrans_RNA"/>
    <property type="match status" value="1"/>
</dbReference>
<comment type="similarity">
    <text evidence="2 12">Belongs to the RNA methyltransferase RsmE family.</text>
</comment>
<evidence type="ECO:0000256" key="2">
    <source>
        <dbReference type="ARBA" id="ARBA00005528"/>
    </source>
</evidence>
<dbReference type="EMBL" id="JABFCX010000002">
    <property type="protein sequence ID" value="NNU14958.1"/>
    <property type="molecule type" value="Genomic_DNA"/>
</dbReference>
<keyword evidence="6 12" id="KW-0698">rRNA processing</keyword>
<keyword evidence="16" id="KW-1185">Reference proteome</keyword>
<dbReference type="Proteomes" id="UP000536835">
    <property type="component" value="Unassembled WGS sequence"/>
</dbReference>
<dbReference type="PIRSF" id="PIRSF015601">
    <property type="entry name" value="MTase_slr0722"/>
    <property type="match status" value="1"/>
</dbReference>
<dbReference type="InterPro" id="IPR015947">
    <property type="entry name" value="PUA-like_sf"/>
</dbReference>
<accession>A0A7Y3RJ11</accession>
<proteinExistence type="inferred from homology"/>
<gene>
    <name evidence="15" type="ORF">HK107_01300</name>
</gene>
<evidence type="ECO:0000256" key="8">
    <source>
        <dbReference type="ARBA" id="ARBA00022679"/>
    </source>
</evidence>
<keyword evidence="7 12" id="KW-0489">Methyltransferase</keyword>
<evidence type="ECO:0000256" key="9">
    <source>
        <dbReference type="ARBA" id="ARBA00022691"/>
    </source>
</evidence>
<dbReference type="InterPro" id="IPR046887">
    <property type="entry name" value="RsmE_PUA-like"/>
</dbReference>
<evidence type="ECO:0000256" key="7">
    <source>
        <dbReference type="ARBA" id="ARBA00022603"/>
    </source>
</evidence>
<dbReference type="NCBIfam" id="NF008696">
    <property type="entry name" value="PRK11713.3-5"/>
    <property type="match status" value="1"/>
</dbReference>
<sequence>MHTEARLGRGSYSFDKEQARYLGSVLRLKAGDEVRLFNARDGEWVYRVASMEKRAGEAEPVERRREGEEPSGPVLLFAPIKRTQTELLAQKATELGVRKLVPVVTARTNRDQLRIDRLELIATEAAEQCERLTIPQIEQPRALADVLEGVGSFLFCDEAGDQQGEPWGGDEGRAPLGASLIPDVTEVPGAILIGPEGGFTPEERESLRADERAVAISLGPRILRAETAAIVALTLWQARFGDLA</sequence>
<evidence type="ECO:0000313" key="15">
    <source>
        <dbReference type="EMBL" id="NNU14958.1"/>
    </source>
</evidence>
<evidence type="ECO:0000259" key="13">
    <source>
        <dbReference type="Pfam" id="PF04452"/>
    </source>
</evidence>
<comment type="subcellular location">
    <subcellularLocation>
        <location evidence="1 12">Cytoplasm</location>
    </subcellularLocation>
</comment>
<evidence type="ECO:0000256" key="6">
    <source>
        <dbReference type="ARBA" id="ARBA00022552"/>
    </source>
</evidence>
<dbReference type="GO" id="GO:0070042">
    <property type="term" value="F:rRNA (uridine-N3-)-methyltransferase activity"/>
    <property type="evidence" value="ECO:0007669"/>
    <property type="project" value="TreeGrafter"/>
</dbReference>
<dbReference type="EC" id="2.1.1.193" evidence="3 12"/>
<evidence type="ECO:0000259" key="14">
    <source>
        <dbReference type="Pfam" id="PF20260"/>
    </source>
</evidence>
<keyword evidence="8 12" id="KW-0808">Transferase</keyword>
<reference evidence="15 16" key="1">
    <citation type="submission" date="2020-05" db="EMBL/GenBank/DDBJ databases">
        <title>Parvularcula mediterraneae sp. nov., isolated from polypropylene straw from shallow seawater of the seashore of Laganas in Zakynthos island, Greece.</title>
        <authorList>
            <person name="Szabo I."/>
            <person name="Al-Omari J."/>
            <person name="Rado J."/>
            <person name="Szerdahelyi G.S."/>
        </authorList>
    </citation>
    <scope>NUCLEOTIDE SEQUENCE [LARGE SCALE GENOMIC DNA]</scope>
    <source>
        <strain evidence="15 16">ZS-1/3</strain>
    </source>
</reference>
<evidence type="ECO:0000256" key="1">
    <source>
        <dbReference type="ARBA" id="ARBA00004496"/>
    </source>
</evidence>
<evidence type="ECO:0000313" key="16">
    <source>
        <dbReference type="Proteomes" id="UP000536835"/>
    </source>
</evidence>
<feature type="domain" description="Ribosomal RNA small subunit methyltransferase E methyltransferase" evidence="13">
    <location>
        <begin position="74"/>
        <end position="237"/>
    </location>
</feature>
<evidence type="ECO:0000256" key="4">
    <source>
        <dbReference type="ARBA" id="ARBA00013673"/>
    </source>
</evidence>
<dbReference type="GO" id="GO:0070475">
    <property type="term" value="P:rRNA base methylation"/>
    <property type="evidence" value="ECO:0007669"/>
    <property type="project" value="TreeGrafter"/>
</dbReference>
<organism evidence="15 16">
    <name type="scientific">Parvularcula mediterranea</name>
    <dbReference type="NCBI Taxonomy" id="2732508"/>
    <lineage>
        <taxon>Bacteria</taxon>
        <taxon>Pseudomonadati</taxon>
        <taxon>Pseudomonadota</taxon>
        <taxon>Alphaproteobacteria</taxon>
        <taxon>Parvularculales</taxon>
        <taxon>Parvularculaceae</taxon>
        <taxon>Parvularcula</taxon>
    </lineage>
</organism>
<dbReference type="Gene3D" id="3.40.1280.10">
    <property type="match status" value="1"/>
</dbReference>